<gene>
    <name evidence="2" type="ORF">AX760_11350</name>
</gene>
<dbReference type="AlphaFoldDB" id="A0A657LXC3"/>
<accession>A0A657LXC3</accession>
<keyword evidence="3" id="KW-1185">Reference proteome</keyword>
<dbReference type="RefSeq" id="WP_071831789.1">
    <property type="nucleotide sequence ID" value="NZ_LSRP01000046.1"/>
</dbReference>
<protein>
    <submittedName>
        <fullName evidence="2">Uncharacterized protein</fullName>
    </submittedName>
</protein>
<evidence type="ECO:0000256" key="1">
    <source>
        <dbReference type="SAM" id="MobiDB-lite"/>
    </source>
</evidence>
<dbReference type="EMBL" id="LSRP01000046">
    <property type="protein sequence ID" value="OJF99973.1"/>
    <property type="molecule type" value="Genomic_DNA"/>
</dbReference>
<proteinExistence type="predicted"/>
<sequence>MTHPHNDAHGRTIFRDNDSRGDPQDILNLRPLPNRLGHNGPYIGGFKEPVERDCERIDGHTHLFRSFETFEQDLREAIELVWDEITAVKVASQRLAHNRADPDAVLARSAEALKVSFRFMQEAYLIAEVLDDRQKRRIRDQATQDFLSLIPCIPVEDMSGLDRLAEEGRLTWQISALLERMSYSRGAKVAWPKQETDRLLELTERLEKALQAPTADDLQSMSDAALTDELLTLETRIGDTRRTISLIHAIRLLRKSGFAGTRGN</sequence>
<comment type="caution">
    <text evidence="2">The sequence shown here is derived from an EMBL/GenBank/DDBJ whole genome shotgun (WGS) entry which is preliminary data.</text>
</comment>
<feature type="compositionally biased region" description="Basic and acidic residues" evidence="1">
    <location>
        <begin position="1"/>
        <end position="23"/>
    </location>
</feature>
<dbReference type="Proteomes" id="UP000182661">
    <property type="component" value="Unassembled WGS sequence"/>
</dbReference>
<evidence type="ECO:0000313" key="3">
    <source>
        <dbReference type="Proteomes" id="UP000182661"/>
    </source>
</evidence>
<evidence type="ECO:0000313" key="2">
    <source>
        <dbReference type="EMBL" id="OJF99973.1"/>
    </source>
</evidence>
<organism evidence="2 3">
    <name type="scientific">Pararhizobium antarcticum</name>
    <dbReference type="NCBI Taxonomy" id="1798805"/>
    <lineage>
        <taxon>Bacteria</taxon>
        <taxon>Pseudomonadati</taxon>
        <taxon>Pseudomonadota</taxon>
        <taxon>Alphaproteobacteria</taxon>
        <taxon>Hyphomicrobiales</taxon>
        <taxon>Rhizobiaceae</taxon>
        <taxon>Rhizobium/Agrobacterium group</taxon>
        <taxon>Pararhizobium</taxon>
    </lineage>
</organism>
<feature type="region of interest" description="Disordered" evidence="1">
    <location>
        <begin position="1"/>
        <end position="24"/>
    </location>
</feature>
<name>A0A657LXC3_9HYPH</name>
<reference evidence="2 3" key="1">
    <citation type="submission" date="2016-02" db="EMBL/GenBank/DDBJ databases">
        <title>Genome sequencing of a beta-galactosidase producing bacteria Rhizobium sp. 59.</title>
        <authorList>
            <person name="Wang D."/>
            <person name="Kot W."/>
            <person name="Qin Y."/>
            <person name="Hansen L."/>
            <person name="Naqvi K."/>
            <person name="Rensing C."/>
        </authorList>
    </citation>
    <scope>NUCLEOTIDE SEQUENCE [LARGE SCALE GENOMIC DNA]</scope>
    <source>
        <strain evidence="2 3">59</strain>
    </source>
</reference>